<gene>
    <name evidence="1" type="ORF">HGH91_05350</name>
</gene>
<name>A0A847SLL7_9BACT</name>
<dbReference type="AlphaFoldDB" id="A0A847SLL7"/>
<keyword evidence="2" id="KW-1185">Reference proteome</keyword>
<reference evidence="1 2" key="1">
    <citation type="submission" date="2020-04" db="EMBL/GenBank/DDBJ databases">
        <authorList>
            <person name="Yin C."/>
        </authorList>
    </citation>
    <scope>NUCLEOTIDE SEQUENCE [LARGE SCALE GENOMIC DNA]</scope>
    <source>
        <strain evidence="1 2">Ak56</strain>
    </source>
</reference>
<accession>A0A847SLL7</accession>
<organism evidence="1 2">
    <name type="scientific">Chitinophaga eiseniae</name>
    <dbReference type="NCBI Taxonomy" id="634771"/>
    <lineage>
        <taxon>Bacteria</taxon>
        <taxon>Pseudomonadati</taxon>
        <taxon>Bacteroidota</taxon>
        <taxon>Chitinophagia</taxon>
        <taxon>Chitinophagales</taxon>
        <taxon>Chitinophagaceae</taxon>
        <taxon>Chitinophaga</taxon>
    </lineage>
</organism>
<dbReference type="Proteomes" id="UP000552864">
    <property type="component" value="Unassembled WGS sequence"/>
</dbReference>
<sequence length="108" mass="12672">MIDNKFLLTEAEFMTIRFLVSSIVAVSLYPEESKQQALFILVQQQHHLWAEKSGFSLDDFFKFCDNPDNYHGFVFDVDLADMEEHFKIVKEHEGRLKASINLYNHSNN</sequence>
<proteinExistence type="predicted"/>
<dbReference type="EMBL" id="JABAHZ010000001">
    <property type="protein sequence ID" value="NLR78039.1"/>
    <property type="molecule type" value="Genomic_DNA"/>
</dbReference>
<comment type="caution">
    <text evidence="1">The sequence shown here is derived from an EMBL/GenBank/DDBJ whole genome shotgun (WGS) entry which is preliminary data.</text>
</comment>
<protein>
    <submittedName>
        <fullName evidence="1">Uncharacterized protein</fullName>
    </submittedName>
</protein>
<dbReference type="RefSeq" id="WP_168737393.1">
    <property type="nucleotide sequence ID" value="NZ_JABAHZ010000001.1"/>
</dbReference>
<evidence type="ECO:0000313" key="2">
    <source>
        <dbReference type="Proteomes" id="UP000552864"/>
    </source>
</evidence>
<evidence type="ECO:0000313" key="1">
    <source>
        <dbReference type="EMBL" id="NLR78039.1"/>
    </source>
</evidence>